<feature type="compositionally biased region" description="Pro residues" evidence="1">
    <location>
        <begin position="863"/>
        <end position="903"/>
    </location>
</feature>
<dbReference type="InterPro" id="IPR058352">
    <property type="entry name" value="DUF8039"/>
</dbReference>
<gene>
    <name evidence="3" type="ORF">QYE76_057942</name>
</gene>
<evidence type="ECO:0000259" key="2">
    <source>
        <dbReference type="Pfam" id="PF26133"/>
    </source>
</evidence>
<feature type="compositionally biased region" description="Basic residues" evidence="1">
    <location>
        <begin position="284"/>
        <end position="293"/>
    </location>
</feature>
<feature type="compositionally biased region" description="Basic and acidic residues" evidence="1">
    <location>
        <begin position="47"/>
        <end position="69"/>
    </location>
</feature>
<reference evidence="3" key="1">
    <citation type="submission" date="2023-07" db="EMBL/GenBank/DDBJ databases">
        <title>A chromosome-level genome assembly of Lolium multiflorum.</title>
        <authorList>
            <person name="Chen Y."/>
            <person name="Copetti D."/>
            <person name="Kolliker R."/>
            <person name="Studer B."/>
        </authorList>
    </citation>
    <scope>NUCLEOTIDE SEQUENCE</scope>
    <source>
        <strain evidence="3">02402/16</strain>
        <tissue evidence="3">Leaf</tissue>
    </source>
</reference>
<feature type="domain" description="DUF8039" evidence="2">
    <location>
        <begin position="756"/>
        <end position="850"/>
    </location>
</feature>
<dbReference type="InterPro" id="IPR004242">
    <property type="entry name" value="Transposase_21"/>
</dbReference>
<evidence type="ECO:0000313" key="3">
    <source>
        <dbReference type="EMBL" id="KAK1669783.1"/>
    </source>
</evidence>
<name>A0AAD8T649_LOLMU</name>
<feature type="compositionally biased region" description="Polar residues" evidence="1">
    <location>
        <begin position="716"/>
        <end position="727"/>
    </location>
</feature>
<feature type="compositionally biased region" description="Acidic residues" evidence="1">
    <location>
        <begin position="1"/>
        <end position="14"/>
    </location>
</feature>
<feature type="region of interest" description="Disordered" evidence="1">
    <location>
        <begin position="262"/>
        <end position="366"/>
    </location>
</feature>
<proteinExistence type="predicted"/>
<evidence type="ECO:0000256" key="1">
    <source>
        <dbReference type="SAM" id="MobiDB-lite"/>
    </source>
</evidence>
<feature type="region of interest" description="Disordered" evidence="1">
    <location>
        <begin position="627"/>
        <end position="655"/>
    </location>
</feature>
<keyword evidence="4" id="KW-1185">Reference proteome</keyword>
<dbReference type="Pfam" id="PF26133">
    <property type="entry name" value="DUF8039"/>
    <property type="match status" value="1"/>
</dbReference>
<feature type="compositionally biased region" description="Basic and acidic residues" evidence="1">
    <location>
        <begin position="1009"/>
        <end position="1020"/>
    </location>
</feature>
<dbReference type="EMBL" id="JAUUTY010000003">
    <property type="protein sequence ID" value="KAK1669783.1"/>
    <property type="molecule type" value="Genomic_DNA"/>
</dbReference>
<feature type="region of interest" description="Disordered" evidence="1">
    <location>
        <begin position="445"/>
        <end position="464"/>
    </location>
</feature>
<feature type="compositionally biased region" description="Low complexity" evidence="1">
    <location>
        <begin position="270"/>
        <end position="283"/>
    </location>
</feature>
<feature type="compositionally biased region" description="Acidic residues" evidence="1">
    <location>
        <begin position="26"/>
        <end position="46"/>
    </location>
</feature>
<dbReference type="PANTHER" id="PTHR33018">
    <property type="entry name" value="OS10G0338966 PROTEIN-RELATED"/>
    <property type="match status" value="1"/>
</dbReference>
<feature type="region of interest" description="Disordered" evidence="1">
    <location>
        <begin position="714"/>
        <end position="737"/>
    </location>
</feature>
<feature type="region of interest" description="Disordered" evidence="1">
    <location>
        <begin position="1"/>
        <end position="69"/>
    </location>
</feature>
<protein>
    <recommendedName>
        <fullName evidence="2">DUF8039 domain-containing protein</fullName>
    </recommendedName>
</protein>
<feature type="compositionally biased region" description="Low complexity" evidence="1">
    <location>
        <begin position="309"/>
        <end position="319"/>
    </location>
</feature>
<organism evidence="3 4">
    <name type="scientific">Lolium multiflorum</name>
    <name type="common">Italian ryegrass</name>
    <name type="synonym">Lolium perenne subsp. multiflorum</name>
    <dbReference type="NCBI Taxonomy" id="4521"/>
    <lineage>
        <taxon>Eukaryota</taxon>
        <taxon>Viridiplantae</taxon>
        <taxon>Streptophyta</taxon>
        <taxon>Embryophyta</taxon>
        <taxon>Tracheophyta</taxon>
        <taxon>Spermatophyta</taxon>
        <taxon>Magnoliopsida</taxon>
        <taxon>Liliopsida</taxon>
        <taxon>Poales</taxon>
        <taxon>Poaceae</taxon>
        <taxon>BOP clade</taxon>
        <taxon>Pooideae</taxon>
        <taxon>Poodae</taxon>
        <taxon>Poeae</taxon>
        <taxon>Poeae Chloroplast Group 2 (Poeae type)</taxon>
        <taxon>Loliodinae</taxon>
        <taxon>Loliinae</taxon>
        <taxon>Lolium</taxon>
    </lineage>
</organism>
<dbReference type="Gene3D" id="3.40.395.10">
    <property type="entry name" value="Adenoviral Proteinase, Chain A"/>
    <property type="match status" value="1"/>
</dbReference>
<accession>A0AAD8T649</accession>
<feature type="region of interest" description="Disordered" evidence="1">
    <location>
        <begin position="1006"/>
        <end position="1032"/>
    </location>
</feature>
<feature type="region of interest" description="Disordered" evidence="1">
    <location>
        <begin position="853"/>
        <end position="942"/>
    </location>
</feature>
<dbReference type="PANTHER" id="PTHR33018:SF34">
    <property type="entry name" value="OS02G0472350 PROTEIN"/>
    <property type="match status" value="1"/>
</dbReference>
<dbReference type="SUPFAM" id="SSF54001">
    <property type="entry name" value="Cysteine proteinases"/>
    <property type="match status" value="1"/>
</dbReference>
<evidence type="ECO:0000313" key="4">
    <source>
        <dbReference type="Proteomes" id="UP001231189"/>
    </source>
</evidence>
<sequence length="1337" mass="152432">MMEDDDEEEEDDDMYPNYGDTATGHDEDEEAGGGDQDEEASDEPVDDDLRRAIADAHRDAETENEKRKLKGMLDDHKKKLYPNCEDGNTKLGATLELLQWKAEAGICDKPFEKLLKIMKRRFPKDNELPDSTYEAKKVLCPLGLEVLKIHACINDCILYRLEYENLEKCPVCNALRYKIRRDDPGDVEGEPPRKRVPAKVMWYAPIIPRLKRLFRNKEHARLLRWHKEDRKKDEKLRHPADGSQWRKIDREFPDFAEDARNLRGDSAQISPARAAAVDRASPARPRRRRPRRRLSADRAAASPPRPRARAAPARAAPAVRSRRARAPPPPAPPTAARSGRQPRLETSRSTNSTGRTKRGAARKMEDHERCTITEIAIDGEPISPKKFAKKFVSQCGVVVRDTVPITTQEWKKPVKGGEGVTYVDTRLKSVMFRKLLINFIFPEPTDSDSENDRPDPEDPELNSVQRRVKKWALKKMAVQFNDYKKKLDSFFVKKGKTPDFKGPYEKIKDHWEEFVKLKKSDKAKKRSDTNTKNASNKMYFHTMGRGGYNAGRPKWEKWENELIKKGIQPEVLKWNQRSRDWFYAHGGTLDAQGLCIYTQRHKENPLPIEAFRNVAKEVEEGKFRPEREKDQLTRALGNPEHSGRTRTTSGGKPWCIGFPAETKKYPDRSRQRQKDVVHERVAKLEEQVRMIMSGSVTVTQPQPNPQIEEVAFDATGQGSQRKSSVASTELPGDDAHVDPQMAPPSPVEPQMDLDLYPVDFITESTPCELHFQTMGYLTLKAAVGYVLPPVPDQRYHFKPVPPGYAVAGVDQVMDGYGPLRLDHPAGEGDLLELGEAKNTTVLWRKEFIVIPGWKAPTRSPPRQHSPPMQPSPVREPSPPAREPSPPTREPSPPPREPSPPPQPKSKSKIRRSATTQLSRNRSPRRKQEPLPRVPKVPPKRPYDYTVEENAKIVAEQHKQQMLKLKKPQLEPEPAISLEKKLKLLKNLHQPEPSLSSNYDRSIRKSNVSARDRWEKSKVDGKPVPQLGNQKNSCPPLQVYPDVTACFDPEMVRLYKDEADAVGMSIPEYLSRIDAEFLTSTGDDVQIAYQYKYGQPLVRAEELPNLSTQLRRLHNWYMEKCKDGKNWIMVAITDEHYGRNDVMNIEFCELFQLFNQDTLDKSLLSAYCLMKIRECRKGQIYDLGFVDPYTVNGFHYILLVIEPDTGIVEVMDSKSKPLEAWGDMADILLKAWKRFTNKSPGLKNKELRIKHVPCLRQEDGNNLCGYYVCEFIRQNTHHKRDILEQLDSLCRGSVLVQFPAAAESAAAGKGTKILPFVLRTGAKASPPSAPQPATWRPL</sequence>
<dbReference type="Pfam" id="PF02992">
    <property type="entry name" value="Transposase_21"/>
    <property type="match status" value="1"/>
</dbReference>
<dbReference type="InterPro" id="IPR038765">
    <property type="entry name" value="Papain-like_cys_pep_sf"/>
</dbReference>
<comment type="caution">
    <text evidence="3">The sequence shown here is derived from an EMBL/GenBank/DDBJ whole genome shotgun (WGS) entry which is preliminary data.</text>
</comment>
<dbReference type="Proteomes" id="UP001231189">
    <property type="component" value="Unassembled WGS sequence"/>
</dbReference>